<reference evidence="3" key="1">
    <citation type="journal article" date="2020" name="Stud. Mycol.">
        <title>101 Dothideomycetes genomes: a test case for predicting lifestyles and emergence of pathogens.</title>
        <authorList>
            <person name="Haridas S."/>
            <person name="Albert R."/>
            <person name="Binder M."/>
            <person name="Bloem J."/>
            <person name="Labutti K."/>
            <person name="Salamov A."/>
            <person name="Andreopoulos B."/>
            <person name="Baker S."/>
            <person name="Barry K."/>
            <person name="Bills G."/>
            <person name="Bluhm B."/>
            <person name="Cannon C."/>
            <person name="Castanera R."/>
            <person name="Culley D."/>
            <person name="Daum C."/>
            <person name="Ezra D."/>
            <person name="Gonzalez J."/>
            <person name="Henrissat B."/>
            <person name="Kuo A."/>
            <person name="Liang C."/>
            <person name="Lipzen A."/>
            <person name="Lutzoni F."/>
            <person name="Magnuson J."/>
            <person name="Mondo S."/>
            <person name="Nolan M."/>
            <person name="Ohm R."/>
            <person name="Pangilinan J."/>
            <person name="Park H.-J."/>
            <person name="Ramirez L."/>
            <person name="Alfaro M."/>
            <person name="Sun H."/>
            <person name="Tritt A."/>
            <person name="Yoshinaga Y."/>
            <person name="Zwiers L.-H."/>
            <person name="Turgeon B."/>
            <person name="Goodwin S."/>
            <person name="Spatafora J."/>
            <person name="Crous P."/>
            <person name="Grigoriev I."/>
        </authorList>
    </citation>
    <scope>NUCLEOTIDE SEQUENCE</scope>
    <source>
        <strain evidence="3">CBS 175.79</strain>
    </source>
</reference>
<evidence type="ECO:0000313" key="4">
    <source>
        <dbReference type="Proteomes" id="UP000799778"/>
    </source>
</evidence>
<name>A0A6A5XQ09_9PLEO</name>
<dbReference type="Proteomes" id="UP000799778">
    <property type="component" value="Unassembled WGS sequence"/>
</dbReference>
<dbReference type="RefSeq" id="XP_033383149.1">
    <property type="nucleotide sequence ID" value="XM_033525994.1"/>
</dbReference>
<feature type="region of interest" description="Disordered" evidence="1">
    <location>
        <begin position="1"/>
        <end position="27"/>
    </location>
</feature>
<keyword evidence="2" id="KW-0812">Transmembrane</keyword>
<organism evidence="3 4">
    <name type="scientific">Aaosphaeria arxii CBS 175.79</name>
    <dbReference type="NCBI Taxonomy" id="1450172"/>
    <lineage>
        <taxon>Eukaryota</taxon>
        <taxon>Fungi</taxon>
        <taxon>Dikarya</taxon>
        <taxon>Ascomycota</taxon>
        <taxon>Pezizomycotina</taxon>
        <taxon>Dothideomycetes</taxon>
        <taxon>Pleosporomycetidae</taxon>
        <taxon>Pleosporales</taxon>
        <taxon>Pleosporales incertae sedis</taxon>
        <taxon>Aaosphaeria</taxon>
    </lineage>
</organism>
<evidence type="ECO:0000313" key="3">
    <source>
        <dbReference type="EMBL" id="KAF2014810.1"/>
    </source>
</evidence>
<protein>
    <submittedName>
        <fullName evidence="3">Uncharacterized protein</fullName>
    </submittedName>
</protein>
<accession>A0A6A5XQ09</accession>
<keyword evidence="2" id="KW-0472">Membrane</keyword>
<feature type="transmembrane region" description="Helical" evidence="2">
    <location>
        <begin position="64"/>
        <end position="87"/>
    </location>
</feature>
<keyword evidence="2" id="KW-1133">Transmembrane helix</keyword>
<proteinExistence type="predicted"/>
<sequence length="107" mass="11636">MAHSTAAVSPASPSRRRAVTSSMKMQQSQTSSPVVLLLRPLCPPAAERKIAIVSKRTTHQLATLILRTVPDPIISIIGLLVFLRVFFPSLLDRPSAPHNALRGHPLQ</sequence>
<dbReference type="GeneID" id="54283391"/>
<evidence type="ECO:0000256" key="2">
    <source>
        <dbReference type="SAM" id="Phobius"/>
    </source>
</evidence>
<dbReference type="AlphaFoldDB" id="A0A6A5XQ09"/>
<keyword evidence="4" id="KW-1185">Reference proteome</keyword>
<evidence type="ECO:0000256" key="1">
    <source>
        <dbReference type="SAM" id="MobiDB-lite"/>
    </source>
</evidence>
<dbReference type="EMBL" id="ML978070">
    <property type="protein sequence ID" value="KAF2014810.1"/>
    <property type="molecule type" value="Genomic_DNA"/>
</dbReference>
<gene>
    <name evidence="3" type="ORF">BU24DRAFT_410514</name>
</gene>